<sequence length="279" mass="30668">MTSNSSVSTVSAPRTHGQWRTRLLRLGPCLCWIETLLGFLTLATIIAFQYTEPKFFDIIALKRIGFLTPGLLVFAIIPEPIYDMYDDQSGRQEEKDLKADTKRANKQKKRAQTQAWEHTSGLSVSSTNPHMPLTPAPGDERDIFAKQQEERLARLHSSFGSHADIVKWKRYFVLGTWAVEAVCVLTLLGLSVKGVVKGDVEEGKRCEVKKAEVVGCGESCFEEDRRKETETVRDTATQTVNLRDGTCAGSASVSVSGGGGGIGVVKTLVVLTSTTKTMR</sequence>
<feature type="transmembrane region" description="Helical" evidence="2">
    <location>
        <begin position="171"/>
        <end position="192"/>
    </location>
</feature>
<dbReference type="InParanoid" id="A0A1E1JYP5"/>
<organism evidence="3 4">
    <name type="scientific">Rhynchosporium graminicola</name>
    <dbReference type="NCBI Taxonomy" id="2792576"/>
    <lineage>
        <taxon>Eukaryota</taxon>
        <taxon>Fungi</taxon>
        <taxon>Dikarya</taxon>
        <taxon>Ascomycota</taxon>
        <taxon>Pezizomycotina</taxon>
        <taxon>Leotiomycetes</taxon>
        <taxon>Helotiales</taxon>
        <taxon>Ploettnerulaceae</taxon>
        <taxon>Rhynchosporium</taxon>
    </lineage>
</organism>
<keyword evidence="2" id="KW-0812">Transmembrane</keyword>
<dbReference type="AlphaFoldDB" id="A0A1E1JYP5"/>
<name>A0A1E1JYP5_9HELO</name>
<dbReference type="Proteomes" id="UP000178129">
    <property type="component" value="Unassembled WGS sequence"/>
</dbReference>
<gene>
    <name evidence="3" type="ORF">RCO7_01386</name>
</gene>
<evidence type="ECO:0000313" key="3">
    <source>
        <dbReference type="EMBL" id="CZS91005.1"/>
    </source>
</evidence>
<protein>
    <submittedName>
        <fullName evidence="3">Uncharacterized protein</fullName>
    </submittedName>
</protein>
<feature type="compositionally biased region" description="Polar residues" evidence="1">
    <location>
        <begin position="112"/>
        <end position="129"/>
    </location>
</feature>
<dbReference type="EMBL" id="FJUW01000004">
    <property type="protein sequence ID" value="CZS91005.1"/>
    <property type="molecule type" value="Genomic_DNA"/>
</dbReference>
<feature type="transmembrane region" description="Helical" evidence="2">
    <location>
        <begin position="63"/>
        <end position="82"/>
    </location>
</feature>
<feature type="compositionally biased region" description="Basic and acidic residues" evidence="1">
    <location>
        <begin position="92"/>
        <end position="103"/>
    </location>
</feature>
<feature type="transmembrane region" description="Helical" evidence="2">
    <location>
        <begin position="29"/>
        <end position="51"/>
    </location>
</feature>
<evidence type="ECO:0000256" key="1">
    <source>
        <dbReference type="SAM" id="MobiDB-lite"/>
    </source>
</evidence>
<proteinExistence type="predicted"/>
<accession>A0A1E1JYP5</accession>
<keyword evidence="4" id="KW-1185">Reference proteome</keyword>
<reference evidence="4" key="1">
    <citation type="submission" date="2016-03" db="EMBL/GenBank/DDBJ databases">
        <authorList>
            <person name="Ploux O."/>
        </authorList>
    </citation>
    <scope>NUCLEOTIDE SEQUENCE [LARGE SCALE GENOMIC DNA]</scope>
    <source>
        <strain evidence="4">UK7</strain>
    </source>
</reference>
<comment type="caution">
    <text evidence="3">The sequence shown here is derived from an EMBL/GenBank/DDBJ whole genome shotgun (WGS) entry which is preliminary data.</text>
</comment>
<keyword evidence="2" id="KW-1133">Transmembrane helix</keyword>
<keyword evidence="2" id="KW-0472">Membrane</keyword>
<evidence type="ECO:0000256" key="2">
    <source>
        <dbReference type="SAM" id="Phobius"/>
    </source>
</evidence>
<evidence type="ECO:0000313" key="4">
    <source>
        <dbReference type="Proteomes" id="UP000178129"/>
    </source>
</evidence>
<feature type="region of interest" description="Disordered" evidence="1">
    <location>
        <begin position="92"/>
        <end position="129"/>
    </location>
</feature>